<name>A0A5D0NDA3_9ACTN</name>
<dbReference type="InterPro" id="IPR013658">
    <property type="entry name" value="SGL"/>
</dbReference>
<dbReference type="Proteomes" id="UP000323380">
    <property type="component" value="Unassembled WGS sequence"/>
</dbReference>
<dbReference type="Pfam" id="PF08450">
    <property type="entry name" value="SGL"/>
    <property type="match status" value="1"/>
</dbReference>
<evidence type="ECO:0000313" key="4">
    <source>
        <dbReference type="EMBL" id="TYB42312.1"/>
    </source>
</evidence>
<evidence type="ECO:0000256" key="2">
    <source>
        <dbReference type="PIRSR" id="PIRSR605511-2"/>
    </source>
</evidence>
<protein>
    <submittedName>
        <fullName evidence="4">SMP-30/gluconolactonase/LRE family protein</fullName>
    </submittedName>
</protein>
<comment type="cofactor">
    <cofactor evidence="2">
        <name>Zn(2+)</name>
        <dbReference type="ChEBI" id="CHEBI:29105"/>
    </cofactor>
    <text evidence="2">Binds 1 divalent metal cation per subunit.</text>
</comment>
<dbReference type="InterPro" id="IPR005511">
    <property type="entry name" value="SMP-30"/>
</dbReference>
<proteinExistence type="predicted"/>
<organism evidence="4 5">
    <name type="scientific">Actinomadura chibensis</name>
    <dbReference type="NCBI Taxonomy" id="392828"/>
    <lineage>
        <taxon>Bacteria</taxon>
        <taxon>Bacillati</taxon>
        <taxon>Actinomycetota</taxon>
        <taxon>Actinomycetes</taxon>
        <taxon>Streptosporangiales</taxon>
        <taxon>Thermomonosporaceae</taxon>
        <taxon>Actinomadura</taxon>
    </lineage>
</organism>
<dbReference type="PANTHER" id="PTHR47572">
    <property type="entry name" value="LIPOPROTEIN-RELATED"/>
    <property type="match status" value="1"/>
</dbReference>
<keyword evidence="2" id="KW-0479">Metal-binding</keyword>
<comment type="caution">
    <text evidence="4">The sequence shown here is derived from an EMBL/GenBank/DDBJ whole genome shotgun (WGS) entry which is preliminary data.</text>
</comment>
<dbReference type="InterPro" id="IPR011042">
    <property type="entry name" value="6-blade_b-propeller_TolB-like"/>
</dbReference>
<dbReference type="InterPro" id="IPR051262">
    <property type="entry name" value="SMP-30/CGR1_Lactonase"/>
</dbReference>
<accession>A0A5D0NDA3</accession>
<evidence type="ECO:0000259" key="3">
    <source>
        <dbReference type="Pfam" id="PF08450"/>
    </source>
</evidence>
<dbReference type="GO" id="GO:0046872">
    <property type="term" value="F:metal ion binding"/>
    <property type="evidence" value="ECO:0007669"/>
    <property type="project" value="UniProtKB-KW"/>
</dbReference>
<feature type="active site" description="Proton donor/acceptor" evidence="1">
    <location>
        <position position="229"/>
    </location>
</feature>
<feature type="domain" description="SMP-30/Gluconolactonase/LRE-like region" evidence="3">
    <location>
        <begin position="31"/>
        <end position="291"/>
    </location>
</feature>
<dbReference type="Gene3D" id="2.120.10.30">
    <property type="entry name" value="TolB, C-terminal domain"/>
    <property type="match status" value="1"/>
</dbReference>
<keyword evidence="5" id="KW-1185">Reference proteome</keyword>
<feature type="binding site" evidence="2">
    <location>
        <position position="229"/>
    </location>
    <ligand>
        <name>a divalent metal cation</name>
        <dbReference type="ChEBI" id="CHEBI:60240"/>
    </ligand>
</feature>
<evidence type="ECO:0000256" key="1">
    <source>
        <dbReference type="PIRSR" id="PIRSR605511-1"/>
    </source>
</evidence>
<gene>
    <name evidence="4" type="ORF">FXF69_31340</name>
</gene>
<dbReference type="STRING" id="1220554.GCA_001552135_01922"/>
<evidence type="ECO:0000313" key="5">
    <source>
        <dbReference type="Proteomes" id="UP000323380"/>
    </source>
</evidence>
<feature type="binding site" evidence="2">
    <location>
        <position position="127"/>
    </location>
    <ligand>
        <name>substrate</name>
    </ligand>
</feature>
<dbReference type="PRINTS" id="PR01790">
    <property type="entry name" value="SMP30FAMILY"/>
</dbReference>
<feature type="binding site" evidence="2">
    <location>
        <position position="175"/>
    </location>
    <ligand>
        <name>a divalent metal cation</name>
        <dbReference type="ChEBI" id="CHEBI:60240"/>
    </ligand>
</feature>
<dbReference type="SUPFAM" id="SSF63829">
    <property type="entry name" value="Calcium-dependent phosphotriesterase"/>
    <property type="match status" value="1"/>
</dbReference>
<dbReference type="AlphaFoldDB" id="A0A5D0NDA3"/>
<sequence length="315" mass="33349">MSLHPVVETRSHEVTVRRLTDVTVLAEGLEFPEGPVALGDGSVLVTEIAGGRLTRVRPDGTKDVAAVTGGGPNGAAIGPDGLVYVCNNGGKWPDVWQGGRMERVDLDRGTTEILFTQCDGRPLSGPNDIVFDAEGGYWFTDTGKIQGRRRDLGSLFYVTPDGEIQEAIHPAETPNGVGLSPGDGRLYYAETATARLIGRDLTAPGTLDDAPPRDPSTLTGQLPGLAYFDSLALDAAGNVCVGTLIQGGVTVISPDGARITKYLLPDELADRMVTNICFGGPDMSTAYLTLAEHGRLVSCPWPEPGLPLHFQQGVR</sequence>
<reference evidence="4 5" key="1">
    <citation type="submission" date="2019-08" db="EMBL/GenBank/DDBJ databases">
        <title>Actinomadura sp. nov. CYP1-5 isolated from mountain soil.</title>
        <authorList>
            <person name="Songsumanus A."/>
            <person name="Kuncharoen N."/>
            <person name="Kudo T."/>
            <person name="Yuki M."/>
            <person name="Igarashi Y."/>
            <person name="Tanasupawat S."/>
        </authorList>
    </citation>
    <scope>NUCLEOTIDE SEQUENCE [LARGE SCALE GENOMIC DNA]</scope>
    <source>
        <strain evidence="4 5">JCM 14158</strain>
    </source>
</reference>
<feature type="binding site" evidence="2">
    <location>
        <position position="33"/>
    </location>
    <ligand>
        <name>a divalent metal cation</name>
        <dbReference type="ChEBI" id="CHEBI:60240"/>
    </ligand>
</feature>
<keyword evidence="2" id="KW-0862">Zinc</keyword>
<dbReference type="PANTHER" id="PTHR47572:SF5">
    <property type="entry name" value="BLR2277 PROTEIN"/>
    <property type="match status" value="1"/>
</dbReference>
<dbReference type="EMBL" id="VSFG01000008">
    <property type="protein sequence ID" value="TYB42312.1"/>
    <property type="molecule type" value="Genomic_DNA"/>
</dbReference>